<reference evidence="1" key="1">
    <citation type="submission" date="2021-01" db="EMBL/GenBank/DDBJ databases">
        <authorList>
            <person name="Corre E."/>
            <person name="Pelletier E."/>
            <person name="Niang G."/>
            <person name="Scheremetjew M."/>
            <person name="Finn R."/>
            <person name="Kale V."/>
            <person name="Holt S."/>
            <person name="Cochrane G."/>
            <person name="Meng A."/>
            <person name="Brown T."/>
            <person name="Cohen L."/>
        </authorList>
    </citation>
    <scope>NUCLEOTIDE SEQUENCE</scope>
    <source>
        <strain evidence="1">RCC1537</strain>
    </source>
</reference>
<proteinExistence type="predicted"/>
<organism evidence="1">
    <name type="scientific">Diacronema lutheri</name>
    <name type="common">Unicellular marine alga</name>
    <name type="synonym">Monochrysis lutheri</name>
    <dbReference type="NCBI Taxonomy" id="2081491"/>
    <lineage>
        <taxon>Eukaryota</taxon>
        <taxon>Haptista</taxon>
        <taxon>Haptophyta</taxon>
        <taxon>Pavlovophyceae</taxon>
        <taxon>Pavlovales</taxon>
        <taxon>Pavlovaceae</taxon>
        <taxon>Diacronema</taxon>
    </lineage>
</organism>
<reference evidence="2" key="2">
    <citation type="submission" date="2021-05" db="EMBL/GenBank/DDBJ databases">
        <title>The genome of the haptophyte Pavlova lutheri (Diacronema luteri, Pavlovales) - a model for lipid biosynthesis in eukaryotic algae.</title>
        <authorList>
            <person name="Hulatt C.J."/>
            <person name="Posewitz M.C."/>
        </authorList>
    </citation>
    <scope>NUCLEOTIDE SEQUENCE</scope>
    <source>
        <strain evidence="2">NIVA-4/92</strain>
    </source>
</reference>
<evidence type="ECO:0000313" key="3">
    <source>
        <dbReference type="Proteomes" id="UP000751190"/>
    </source>
</evidence>
<evidence type="ECO:0000313" key="2">
    <source>
        <dbReference type="EMBL" id="KAG8468153.1"/>
    </source>
</evidence>
<accession>A0A7R9YLG7</accession>
<dbReference type="EMBL" id="HBEB01014736">
    <property type="protein sequence ID" value="CAD8275147.1"/>
    <property type="molecule type" value="Transcribed_RNA"/>
</dbReference>
<dbReference type="AlphaFoldDB" id="A0A7R9YLG7"/>
<gene>
    <name evidence="2" type="ORF">KFE25_007205</name>
    <name evidence="1" type="ORF">PLUT1463_LOCUS9463</name>
</gene>
<keyword evidence="3" id="KW-1185">Reference proteome</keyword>
<name>A0A7R9YLG7_DIALT</name>
<sequence length="108" mass="11570">MSGALERLRARLAAATAEEPAVPVGATPYTRFQSPLYTSRAPHPRSTGPGVVALDDEDVEDRKWSVAGWLSCFLLASNMATLVCWALRVPIPGLDSWLHAHGLAPSCS</sequence>
<dbReference type="Proteomes" id="UP000751190">
    <property type="component" value="Unassembled WGS sequence"/>
</dbReference>
<evidence type="ECO:0000313" key="1">
    <source>
        <dbReference type="EMBL" id="CAD8275147.1"/>
    </source>
</evidence>
<dbReference type="EMBL" id="JAGTXO010000005">
    <property type="protein sequence ID" value="KAG8468153.1"/>
    <property type="molecule type" value="Genomic_DNA"/>
</dbReference>
<protein>
    <submittedName>
        <fullName evidence="1">Uncharacterized protein</fullName>
    </submittedName>
</protein>